<dbReference type="Proteomes" id="UP000632195">
    <property type="component" value="Unassembled WGS sequence"/>
</dbReference>
<reference evidence="4" key="1">
    <citation type="journal article" date="2014" name="Int. J. Syst. Evol. Microbiol.">
        <title>Complete genome sequence of Corynebacterium casei LMG S-19264T (=DSM 44701T), isolated from a smear-ripened cheese.</title>
        <authorList>
            <consortium name="US DOE Joint Genome Institute (JGI-PGF)"/>
            <person name="Walter F."/>
            <person name="Albersmeier A."/>
            <person name="Kalinowski J."/>
            <person name="Ruckert C."/>
        </authorList>
    </citation>
    <scope>NUCLEOTIDE SEQUENCE</scope>
    <source>
        <strain evidence="4">JCM 13583</strain>
    </source>
</reference>
<dbReference type="PANTHER" id="PTHR11496">
    <property type="entry name" value="ALCOHOL DEHYDROGENASE"/>
    <property type="match status" value="1"/>
</dbReference>
<evidence type="ECO:0000259" key="2">
    <source>
        <dbReference type="Pfam" id="PF00465"/>
    </source>
</evidence>
<sequence length="375" mass="40403">MWFFRVPQVVFGEDALSFLSTLGIKRACIVCDRYLAAAGMPQRVMRFLDGAEVAVVSDFGEEPSLGDVERNLTQVREFGPDWFLGLGGGSSMDMAKILFALYERPDISAYDITPLVPLGLRKRARLALIPTTSGTGSECSWAAVLSDEGHRKNELASPEIMADYAILDPSLVLGLPKGVTRNTAVDAITHSVEAYASAWRNPYSDAMAEKAFELIVNSILRVLKDPSDVTARGNVHIGASMAGSAFSNSQIGLAHALGHALGSHFRVPHGMSVGLYLPSVVRFNSQAVPERYRRLNSLVPDGIRKGTLDLSLQALFSEMGQPLSVDEAGIDRSRYLESLEGMVAVASESTGTVGNAKDASTSDIRTLLLSVLPEK</sequence>
<evidence type="ECO:0008006" key="6">
    <source>
        <dbReference type="Google" id="ProtNLM"/>
    </source>
</evidence>
<protein>
    <recommendedName>
        <fullName evidence="6">Iron-containing alcohol dehydrogenase</fullName>
    </recommendedName>
</protein>
<gene>
    <name evidence="4" type="ORF">GCM10007108_11820</name>
</gene>
<evidence type="ECO:0000313" key="4">
    <source>
        <dbReference type="EMBL" id="GGM75548.1"/>
    </source>
</evidence>
<comment type="caution">
    <text evidence="4">The sequence shown here is derived from an EMBL/GenBank/DDBJ whole genome shotgun (WGS) entry which is preliminary data.</text>
</comment>
<dbReference type="EMBL" id="BMNY01000002">
    <property type="protein sequence ID" value="GGM75548.1"/>
    <property type="molecule type" value="Genomic_DNA"/>
</dbReference>
<dbReference type="Pfam" id="PF25137">
    <property type="entry name" value="ADH_Fe_C"/>
    <property type="match status" value="1"/>
</dbReference>
<dbReference type="Gene3D" id="1.20.1090.10">
    <property type="entry name" value="Dehydroquinate synthase-like - alpha domain"/>
    <property type="match status" value="1"/>
</dbReference>
<accession>A0AA37FB57</accession>
<name>A0AA37FB57_9ARCH</name>
<dbReference type="InterPro" id="IPR039697">
    <property type="entry name" value="Alcohol_dehydrogenase_Fe"/>
</dbReference>
<feature type="domain" description="Alcohol dehydrogenase iron-type/glycerol dehydrogenase GldA" evidence="2">
    <location>
        <begin position="8"/>
        <end position="169"/>
    </location>
</feature>
<dbReference type="GO" id="GO:0046872">
    <property type="term" value="F:metal ion binding"/>
    <property type="evidence" value="ECO:0007669"/>
    <property type="project" value="InterPro"/>
</dbReference>
<evidence type="ECO:0000256" key="1">
    <source>
        <dbReference type="ARBA" id="ARBA00023002"/>
    </source>
</evidence>
<dbReference type="Pfam" id="PF00465">
    <property type="entry name" value="Fe-ADH"/>
    <property type="match status" value="1"/>
</dbReference>
<evidence type="ECO:0000259" key="3">
    <source>
        <dbReference type="Pfam" id="PF25137"/>
    </source>
</evidence>
<dbReference type="Gene3D" id="3.40.50.1970">
    <property type="match status" value="1"/>
</dbReference>
<reference evidence="4" key="2">
    <citation type="submission" date="2022-09" db="EMBL/GenBank/DDBJ databases">
        <authorList>
            <person name="Sun Q."/>
            <person name="Ohkuma M."/>
        </authorList>
    </citation>
    <scope>NUCLEOTIDE SEQUENCE</scope>
    <source>
        <strain evidence="4">JCM 13583</strain>
    </source>
</reference>
<keyword evidence="5" id="KW-1185">Reference proteome</keyword>
<organism evidence="4 5">
    <name type="scientific">Thermogymnomonas acidicola</name>
    <dbReference type="NCBI Taxonomy" id="399579"/>
    <lineage>
        <taxon>Archaea</taxon>
        <taxon>Methanobacteriati</taxon>
        <taxon>Thermoplasmatota</taxon>
        <taxon>Thermoplasmata</taxon>
        <taxon>Thermoplasmatales</taxon>
        <taxon>Thermogymnomonas</taxon>
    </lineage>
</organism>
<evidence type="ECO:0000313" key="5">
    <source>
        <dbReference type="Proteomes" id="UP000632195"/>
    </source>
</evidence>
<dbReference type="InterPro" id="IPR056798">
    <property type="entry name" value="ADH_Fe_C"/>
</dbReference>
<keyword evidence="1" id="KW-0560">Oxidoreductase</keyword>
<dbReference type="PANTHER" id="PTHR11496:SF83">
    <property type="entry name" value="HYDROXYACID-OXOACID TRANSHYDROGENASE, MITOCHONDRIAL"/>
    <property type="match status" value="1"/>
</dbReference>
<proteinExistence type="predicted"/>
<feature type="domain" description="Fe-containing alcohol dehydrogenase-like C-terminal" evidence="3">
    <location>
        <begin position="182"/>
        <end position="370"/>
    </location>
</feature>
<dbReference type="InterPro" id="IPR001670">
    <property type="entry name" value="ADH_Fe/GldA"/>
</dbReference>
<dbReference type="GO" id="GO:0004022">
    <property type="term" value="F:alcohol dehydrogenase (NAD+) activity"/>
    <property type="evidence" value="ECO:0007669"/>
    <property type="project" value="TreeGrafter"/>
</dbReference>
<dbReference type="SUPFAM" id="SSF56796">
    <property type="entry name" value="Dehydroquinate synthase-like"/>
    <property type="match status" value="1"/>
</dbReference>
<dbReference type="CDD" id="cd14862">
    <property type="entry name" value="Fe-ADH-like"/>
    <property type="match status" value="1"/>
</dbReference>
<dbReference type="AlphaFoldDB" id="A0AA37FB57"/>